<name>A0A7C5T0S1_9AQUI</name>
<comment type="caution">
    <text evidence="3">The sequence shown here is derived from an EMBL/GenBank/DDBJ whole genome shotgun (WGS) entry which is preliminary data.</text>
</comment>
<accession>A0A7C5T0S1</accession>
<dbReference type="PANTHER" id="PTHR42856">
    <property type="entry name" value="ACYL-COENZYME A THIOESTERASE PAAI"/>
    <property type="match status" value="1"/>
</dbReference>
<evidence type="ECO:0000313" key="3">
    <source>
        <dbReference type="EMBL" id="HHO74422.1"/>
    </source>
</evidence>
<dbReference type="SUPFAM" id="SSF54637">
    <property type="entry name" value="Thioesterase/thiol ester dehydrase-isomerase"/>
    <property type="match status" value="1"/>
</dbReference>
<dbReference type="NCBIfam" id="TIGR00369">
    <property type="entry name" value="unchar_dom_1"/>
    <property type="match status" value="1"/>
</dbReference>
<feature type="domain" description="Thioesterase" evidence="2">
    <location>
        <begin position="42"/>
        <end position="110"/>
    </location>
</feature>
<dbReference type="AlphaFoldDB" id="A0A7C5T0S1"/>
<evidence type="ECO:0000259" key="2">
    <source>
        <dbReference type="Pfam" id="PF03061"/>
    </source>
</evidence>
<dbReference type="CDD" id="cd03443">
    <property type="entry name" value="PaaI_thioesterase"/>
    <property type="match status" value="1"/>
</dbReference>
<dbReference type="InterPro" id="IPR003736">
    <property type="entry name" value="PAAI_dom"/>
</dbReference>
<sequence length="129" mass="14400">MQLRTHLKIDQELSGTPVEVGEGYAVVELKTKENMRADEKNLVHGGFIFSLADYCAMLTVNEPTVVLASAKVDFKKPVVVGDTLRAEGKLLRAEGKKRWVEVKVYRNQDLVFLGEFLCVVPDKHVLDVG</sequence>
<dbReference type="EMBL" id="DSAC01000094">
    <property type="protein sequence ID" value="HHO74422.1"/>
    <property type="molecule type" value="Genomic_DNA"/>
</dbReference>
<protein>
    <submittedName>
        <fullName evidence="3">PaaI family thioesterase</fullName>
    </submittedName>
</protein>
<dbReference type="InterPro" id="IPR006683">
    <property type="entry name" value="Thioestr_dom"/>
</dbReference>
<dbReference type="InterPro" id="IPR029069">
    <property type="entry name" value="HotDog_dom_sf"/>
</dbReference>
<dbReference type="Gene3D" id="3.10.129.10">
    <property type="entry name" value="Hotdog Thioesterase"/>
    <property type="match status" value="1"/>
</dbReference>
<organism evidence="3">
    <name type="scientific">Thermocrinis ruber</name>
    <dbReference type="NCBI Taxonomy" id="75906"/>
    <lineage>
        <taxon>Bacteria</taxon>
        <taxon>Pseudomonadati</taxon>
        <taxon>Aquificota</taxon>
        <taxon>Aquificia</taxon>
        <taxon>Aquificales</taxon>
        <taxon>Aquificaceae</taxon>
        <taxon>Thermocrinis</taxon>
    </lineage>
</organism>
<dbReference type="PANTHER" id="PTHR42856:SF1">
    <property type="entry name" value="ACYL-COENZYME A THIOESTERASE PAAI"/>
    <property type="match status" value="1"/>
</dbReference>
<gene>
    <name evidence="3" type="ORF">ENN04_07320</name>
</gene>
<dbReference type="GO" id="GO:0016289">
    <property type="term" value="F:acyl-CoA hydrolase activity"/>
    <property type="evidence" value="ECO:0007669"/>
    <property type="project" value="TreeGrafter"/>
</dbReference>
<evidence type="ECO:0000256" key="1">
    <source>
        <dbReference type="ARBA" id="ARBA00022801"/>
    </source>
</evidence>
<keyword evidence="1" id="KW-0378">Hydrolase</keyword>
<dbReference type="InterPro" id="IPR052723">
    <property type="entry name" value="Acyl-CoA_thioesterase_PaaI"/>
</dbReference>
<proteinExistence type="predicted"/>
<reference evidence="3" key="1">
    <citation type="journal article" date="2020" name="mSystems">
        <title>Genome- and Community-Level Interaction Insights into Carbon Utilization and Element Cycling Functions of Hydrothermarchaeota in Hydrothermal Sediment.</title>
        <authorList>
            <person name="Zhou Z."/>
            <person name="Liu Y."/>
            <person name="Xu W."/>
            <person name="Pan J."/>
            <person name="Luo Z.H."/>
            <person name="Li M."/>
        </authorList>
    </citation>
    <scope>NUCLEOTIDE SEQUENCE [LARGE SCALE GENOMIC DNA]</scope>
    <source>
        <strain evidence="3">SpSt-114</strain>
    </source>
</reference>
<dbReference type="Pfam" id="PF03061">
    <property type="entry name" value="4HBT"/>
    <property type="match status" value="1"/>
</dbReference>